<keyword evidence="2 5" id="KW-0808">Transferase</keyword>
<comment type="caution">
    <text evidence="5">The sequence shown here is derived from an EMBL/GenBank/DDBJ whole genome shotgun (WGS) entry which is preliminary data.</text>
</comment>
<dbReference type="OrthoDB" id="3382693at2"/>
<organism evidence="5 6">
    <name type="scientific">Kibdelosporangium aridum</name>
    <dbReference type="NCBI Taxonomy" id="2030"/>
    <lineage>
        <taxon>Bacteria</taxon>
        <taxon>Bacillati</taxon>
        <taxon>Actinomycetota</taxon>
        <taxon>Actinomycetes</taxon>
        <taxon>Pseudonocardiales</taxon>
        <taxon>Pseudonocardiaceae</taxon>
        <taxon>Kibdelosporangium</taxon>
    </lineage>
</organism>
<evidence type="ECO:0000313" key="5">
    <source>
        <dbReference type="EMBL" id="RSM87432.1"/>
    </source>
</evidence>
<dbReference type="GO" id="GO:0008168">
    <property type="term" value="F:methyltransferase activity"/>
    <property type="evidence" value="ECO:0007669"/>
    <property type="project" value="UniProtKB-KW"/>
</dbReference>
<feature type="domain" description="Methyltransferase" evidence="4">
    <location>
        <begin position="33"/>
        <end position="131"/>
    </location>
</feature>
<dbReference type="RefSeq" id="WP_051794253.1">
    <property type="nucleotide sequence ID" value="NZ_QHKI01000006.1"/>
</dbReference>
<evidence type="ECO:0000256" key="1">
    <source>
        <dbReference type="ARBA" id="ARBA00022603"/>
    </source>
</evidence>
<dbReference type="AlphaFoldDB" id="A0A428ZH60"/>
<dbReference type="PANTHER" id="PTHR43861">
    <property type="entry name" value="TRANS-ACONITATE 2-METHYLTRANSFERASE-RELATED"/>
    <property type="match status" value="1"/>
</dbReference>
<evidence type="ECO:0000256" key="3">
    <source>
        <dbReference type="SAM" id="MobiDB-lite"/>
    </source>
</evidence>
<evidence type="ECO:0000313" key="6">
    <source>
        <dbReference type="Proteomes" id="UP000287547"/>
    </source>
</evidence>
<dbReference type="EMBL" id="QHKI01000006">
    <property type="protein sequence ID" value="RSM87432.1"/>
    <property type="molecule type" value="Genomic_DNA"/>
</dbReference>
<keyword evidence="1 5" id="KW-0489">Methyltransferase</keyword>
<dbReference type="InterPro" id="IPR041698">
    <property type="entry name" value="Methyltransf_25"/>
</dbReference>
<evidence type="ECO:0000256" key="2">
    <source>
        <dbReference type="ARBA" id="ARBA00022679"/>
    </source>
</evidence>
<proteinExistence type="predicted"/>
<protein>
    <submittedName>
        <fullName evidence="5">Class I SAM-dependent methyltransferase</fullName>
    </submittedName>
</protein>
<feature type="region of interest" description="Disordered" evidence="3">
    <location>
        <begin position="269"/>
        <end position="309"/>
    </location>
</feature>
<gene>
    <name evidence="5" type="ORF">DMH04_10385</name>
</gene>
<dbReference type="Pfam" id="PF13649">
    <property type="entry name" value="Methyltransf_25"/>
    <property type="match status" value="1"/>
</dbReference>
<evidence type="ECO:0000259" key="4">
    <source>
        <dbReference type="Pfam" id="PF13649"/>
    </source>
</evidence>
<feature type="compositionally biased region" description="Low complexity" evidence="3">
    <location>
        <begin position="285"/>
        <end position="301"/>
    </location>
</feature>
<dbReference type="SUPFAM" id="SSF53335">
    <property type="entry name" value="S-adenosyl-L-methionine-dependent methyltransferases"/>
    <property type="match status" value="1"/>
</dbReference>
<dbReference type="Gene3D" id="3.40.50.150">
    <property type="entry name" value="Vaccinia Virus protein VP39"/>
    <property type="match status" value="1"/>
</dbReference>
<name>A0A428ZH60_KIBAR</name>
<reference evidence="5 6" key="1">
    <citation type="submission" date="2018-05" db="EMBL/GenBank/DDBJ databases">
        <title>Evolution of GPA BGCs.</title>
        <authorList>
            <person name="Waglechner N."/>
            <person name="Wright G.D."/>
        </authorList>
    </citation>
    <scope>NUCLEOTIDE SEQUENCE [LARGE SCALE GENOMIC DNA]</scope>
    <source>
        <strain evidence="5 6">A82846</strain>
    </source>
</reference>
<accession>A0A428ZH60</accession>
<dbReference type="PANTHER" id="PTHR43861:SF1">
    <property type="entry name" value="TRANS-ACONITATE 2-METHYLTRANSFERASE"/>
    <property type="match status" value="1"/>
</dbReference>
<dbReference type="CDD" id="cd02440">
    <property type="entry name" value="AdoMet_MTases"/>
    <property type="match status" value="1"/>
</dbReference>
<dbReference type="GO" id="GO:0032259">
    <property type="term" value="P:methylation"/>
    <property type="evidence" value="ECO:0007669"/>
    <property type="project" value="UniProtKB-KW"/>
</dbReference>
<sequence length="309" mass="32487">MTGPSTVDPAAAEAVFAPVEWALVDPLPVGDAVADIGPGTGTMTVRLAERVGPAGRVYAVDNDETMLDLVRERAERAGVGSRVRTLKHDLDDGPVPLPEPVSLVWSGACVHHALSWSDAVAGLAGLLAPGGILTLGEGGLPMRCLPWDVGVGRPGLEIRLDAAHNEWFTAWFEDRPRVVRDPRGWPDLLRAAGLERVTSSSVLLDLPAPLAPAARDAALAELAARVGRARAYLTADDLDAWTRLFAQDSPEWLGNRTDLALLTARTVHTGTKAGRTSTAGPRSKAGAGSATSPSGTTSRGTSRSRSRRP</sequence>
<dbReference type="Proteomes" id="UP000287547">
    <property type="component" value="Unassembled WGS sequence"/>
</dbReference>
<feature type="compositionally biased region" description="Polar residues" evidence="3">
    <location>
        <begin position="269"/>
        <end position="280"/>
    </location>
</feature>
<dbReference type="InterPro" id="IPR029063">
    <property type="entry name" value="SAM-dependent_MTases_sf"/>
</dbReference>